<organism evidence="1 2">
    <name type="scientific">Sphagnum jensenii</name>
    <dbReference type="NCBI Taxonomy" id="128206"/>
    <lineage>
        <taxon>Eukaryota</taxon>
        <taxon>Viridiplantae</taxon>
        <taxon>Streptophyta</taxon>
        <taxon>Embryophyta</taxon>
        <taxon>Bryophyta</taxon>
        <taxon>Sphagnophytina</taxon>
        <taxon>Sphagnopsida</taxon>
        <taxon>Sphagnales</taxon>
        <taxon>Sphagnaceae</taxon>
        <taxon>Sphagnum</taxon>
    </lineage>
</organism>
<sequence>MDQQQQHEDDDDTFKCRDLAGLHKSLVQEAQVLHGLVCTIVASKGEVEPSTFKKAEAIIEKYQEQGQLLEPHLESL</sequence>
<proteinExistence type="predicted"/>
<keyword evidence="2" id="KW-1185">Reference proteome</keyword>
<evidence type="ECO:0000313" key="1">
    <source>
        <dbReference type="EMBL" id="CAK9253674.1"/>
    </source>
</evidence>
<gene>
    <name evidence="1" type="ORF">CSSPJE1EN1_LOCUS29052</name>
</gene>
<feature type="non-terminal residue" evidence="1">
    <location>
        <position position="76"/>
    </location>
</feature>
<comment type="caution">
    <text evidence="1">The sequence shown here is derived from an EMBL/GenBank/DDBJ whole genome shotgun (WGS) entry which is preliminary data.</text>
</comment>
<reference evidence="1" key="1">
    <citation type="submission" date="2024-02" db="EMBL/GenBank/DDBJ databases">
        <authorList>
            <consortium name="ELIXIR-Norway"/>
            <consortium name="Elixir Norway"/>
        </authorList>
    </citation>
    <scope>NUCLEOTIDE SEQUENCE</scope>
</reference>
<accession>A0ABP0VGU6</accession>
<evidence type="ECO:0000313" key="2">
    <source>
        <dbReference type="Proteomes" id="UP001497444"/>
    </source>
</evidence>
<dbReference type="EMBL" id="CAXAQS010000931">
    <property type="protein sequence ID" value="CAK9253674.1"/>
    <property type="molecule type" value="Genomic_DNA"/>
</dbReference>
<name>A0ABP0VGU6_9BRYO</name>
<protein>
    <submittedName>
        <fullName evidence="1">Uncharacterized protein</fullName>
    </submittedName>
</protein>
<dbReference type="Proteomes" id="UP001497444">
    <property type="component" value="Unassembled WGS sequence"/>
</dbReference>
<feature type="non-terminal residue" evidence="1">
    <location>
        <position position="1"/>
    </location>
</feature>